<protein>
    <submittedName>
        <fullName evidence="1">Uncharacterized protein</fullName>
    </submittedName>
</protein>
<proteinExistence type="predicted"/>
<name>A0A8S5V0X9_9CAUD</name>
<evidence type="ECO:0000313" key="1">
    <source>
        <dbReference type="EMBL" id="DAG00385.1"/>
    </source>
</evidence>
<reference evidence="1" key="1">
    <citation type="journal article" date="2021" name="Proc. Natl. Acad. Sci. U.S.A.">
        <title>A Catalog of Tens of Thousands of Viruses from Human Metagenomes Reveals Hidden Associations with Chronic Diseases.</title>
        <authorList>
            <person name="Tisza M.J."/>
            <person name="Buck C.B."/>
        </authorList>
    </citation>
    <scope>NUCLEOTIDE SEQUENCE</scope>
    <source>
        <strain evidence="1">Ct3r22</strain>
    </source>
</reference>
<sequence length="159" mass="19259">MEKTRELSKEDFLRILQLEYFSYKLRSLIYEQSEFKKINNEVANKKKSKIIELSKKFSLSCIFDSDEKFKLFYEKEFLNKEGLPLFQYSPKNKKTEYWDKFYLLKPGEIVIYDNIEYKVKNNYPIYDSIKIIKNGKKIFVPYIYVKIKLLHTISIDALK</sequence>
<dbReference type="EMBL" id="BK016180">
    <property type="protein sequence ID" value="DAG00385.1"/>
    <property type="molecule type" value="Genomic_DNA"/>
</dbReference>
<accession>A0A8S5V0X9</accession>
<organism evidence="1">
    <name type="scientific">Siphoviridae sp. ct3r22</name>
    <dbReference type="NCBI Taxonomy" id="2825325"/>
    <lineage>
        <taxon>Viruses</taxon>
        <taxon>Duplodnaviria</taxon>
        <taxon>Heunggongvirae</taxon>
        <taxon>Uroviricota</taxon>
        <taxon>Caudoviricetes</taxon>
    </lineage>
</organism>